<geneLocation type="mitochondrion" evidence="12"/>
<dbReference type="InterPro" id="IPR043502">
    <property type="entry name" value="DNA/RNA_pol_sf"/>
</dbReference>
<dbReference type="EMBL" id="GQ220324">
    <property type="protein sequence ID" value="ACS15222.1"/>
    <property type="molecule type" value="Genomic_DNA"/>
</dbReference>
<dbReference type="RefSeq" id="YP_002608352.1">
    <property type="nucleotide sequence ID" value="NC_012119.1"/>
</dbReference>
<dbReference type="AlphaFoldDB" id="B6VJT2"/>
<dbReference type="KEGG" id="vvi:7498531"/>
<dbReference type="GeneID" id="7498531"/>
<proteinExistence type="inferred from homology"/>
<dbReference type="Pfam" id="PF00940">
    <property type="entry name" value="RNA_pol"/>
    <property type="match status" value="1"/>
</dbReference>
<feature type="domain" description="DNA-directed RNA polymerase C-terminal" evidence="10">
    <location>
        <begin position="542"/>
        <end position="853"/>
    </location>
</feature>
<dbReference type="PANTHER" id="PTHR10102">
    <property type="entry name" value="DNA-DIRECTED RNA POLYMERASE, MITOCHONDRIAL"/>
    <property type="match status" value="1"/>
</dbReference>
<evidence type="ECO:0000256" key="8">
    <source>
        <dbReference type="RuleBase" id="RU003805"/>
    </source>
</evidence>
<dbReference type="GO" id="GO:0006390">
    <property type="term" value="P:mitochondrial transcription"/>
    <property type="evidence" value="ECO:0000318"/>
    <property type="project" value="GO_Central"/>
</dbReference>
<evidence type="ECO:0000313" key="11">
    <source>
        <dbReference type="EMBL" id="ACS15222.1"/>
    </source>
</evidence>
<reference evidence="11" key="3">
    <citation type="journal article" date="2010" name="Nucleic Acids Res.">
        <title>Large-scale detection and analysis of RNA editing in grape mtDNA by RNA deep-sequencing.</title>
        <authorList>
            <person name="Picardi E."/>
            <person name="Horner D.S."/>
            <person name="Chiara M."/>
            <person name="Schiavon R."/>
            <person name="Valle G."/>
            <person name="Pesole G."/>
        </authorList>
    </citation>
    <scope>NUCLEOTIDE SEQUENCE</scope>
    <source>
        <strain evidence="11">PN40024</strain>
    </source>
</reference>
<feature type="compositionally biased region" description="Basic and acidic residues" evidence="9">
    <location>
        <begin position="223"/>
        <end position="235"/>
    </location>
</feature>
<comment type="similarity">
    <text evidence="1 8">Belongs to the phage and mitochondrial RNA polymerase family.</text>
</comment>
<reference evidence="13" key="2">
    <citation type="journal article" date="2009" name="Mol. Biol. Evol.">
        <title>Mitochondrial DNA of Vitis vinifera and the issue of rampant horizontal gene transfer.</title>
        <authorList>
            <person name="Goremykin V.V."/>
            <person name="Salamini F."/>
            <person name="Velasco R."/>
            <person name="Viola R."/>
        </authorList>
    </citation>
    <scope>NUCLEOTIDE SEQUENCE [LARGE SCALE GENOMIC DNA]</scope>
    <source>
        <strain evidence="13">cv. Pinot noir / PN40024</strain>
    </source>
</reference>
<reference evidence="12" key="1">
    <citation type="journal article" date="2008" name="Mol. Biol. Evol.">
        <title>mtDNA of Vitis vinifera and the issue of rampant horizontal gene transfer.</title>
        <authorList>
            <person name="Goremykin V."/>
            <person name="Salamini F."/>
            <person name="Velasco R."/>
            <person name="Viola R."/>
        </authorList>
    </citation>
    <scope>NUCLEOTIDE SEQUENCE [LARGE SCALE GENOMIC DNA]</scope>
</reference>
<keyword evidence="12" id="KW-0496">Mitochondrion</keyword>
<dbReference type="InterPro" id="IPR002092">
    <property type="entry name" value="DNA-dir_Rpol_phage-type"/>
</dbReference>
<evidence type="ECO:0000256" key="4">
    <source>
        <dbReference type="ARBA" id="ARBA00022679"/>
    </source>
</evidence>
<comment type="function">
    <text evidence="8">DNA-dependent RNA polymerase catalyzes the transcription of DNA into RNA using the four ribonucleoside triphosphates as substrates.</text>
</comment>
<gene>
    <name evidence="12" type="primary">RNA_pol</name>
    <name evidence="11" type="synonym">pol</name>
</gene>
<sequence>MKSLLFNRKYQSRYTKVAIVNHICPSQVSIVNHIYPSVVVSIVNHICPSVYGHRCYSTKDTILEKFWESFYSQLLDDSNTNSRSESNVSQYHKYVIDLLNNSKKDKDSFTEEELISIQTSIEDATFKYDDIKNIYQLTPDLIKIIISKDELTAKEYLKKCKLTKNDLLTLEYFDQYTLEAIIIYVFGVLFNCIQELPAVRVSTLIEHLDTYVRSQAKLLKGYTSEERPSTKHEINSDDTSSNVKAEENEMANDKMQNNYAFGAFLVEFLVNRKWISLSNELSFHEQYSVTMKNGKYYIPRQLYAICNFDISLLPIKLNLPMICKPLDWKPIRDDIIPSSLSDMRGGYLSIPSGDFYQQKRYRVMTTRDLSHFHIKFDEGKYDDLCLTMNKLQAQSFEIHKDVLSFIMNNNELLVKYGLLMPRFLASLNINRAVELLRNSYLSNNDLTQVCNYQDLLKVFLERIQRARYETFVINIASAYEGYKIYLPAFVDFRGRIYRAGVLHFHERDLARSLVLFTCNNPSGELINHNIDDKEIMFIASAAAAFHYKKFESYKDSYQWYLDHVSMKASSAESIIELALSAADPYQFISKVLCIESNNKSNLIQIPITQDASASAYQIMSYFLLDNDLALKTNLIPYIDYHYSPEYDFSDNKKIKDIYTILLEELKVYFRKELTNNLADIVCPRLTRKLVKVLFMPMIYGKTVISIANDFNQHFDSLLDKGECMQLAKKIYIFYKTYYPGIVNLMDLIRNISWLVSAMDRPVLYSVSLFTTVQDYMKSKTVNIWVYDRIHRKRRQVTLRIPSGDRDRRKTHMSTFANFIHQKDAFIAMHMIKYMVSENAPVYTVHDNFITTAPYASYISRYYVLVLYNMGSPLLWINQFIDLNLAIDRNSYTLESPIPNHILLNSLESIIPKNLNKSKKLIWAKKIYSVCIAYEKYIMDLYDNNPKTVDLENKRVAFIGNMLNWDNCKYKYCLHL</sequence>
<dbReference type="PROSITE" id="PS00900">
    <property type="entry name" value="RNA_POL_PHAGE_1"/>
    <property type="match status" value="1"/>
</dbReference>
<keyword evidence="5 8" id="KW-0548">Nucleotidyltransferase</keyword>
<dbReference type="GO" id="GO:0034245">
    <property type="term" value="C:mitochondrial DNA-directed RNA polymerase complex"/>
    <property type="evidence" value="ECO:0000318"/>
    <property type="project" value="GO_Central"/>
</dbReference>
<keyword evidence="13" id="KW-1185">Reference proteome</keyword>
<name>B6VJT2_VITVI</name>
<evidence type="ECO:0000256" key="1">
    <source>
        <dbReference type="ARBA" id="ARBA00009493"/>
    </source>
</evidence>
<keyword evidence="3 8" id="KW-0240">DNA-directed RNA polymerase</keyword>
<accession>B6VJT2</accession>
<evidence type="ECO:0000259" key="10">
    <source>
        <dbReference type="Pfam" id="PF00940"/>
    </source>
</evidence>
<organism evidence="12 13">
    <name type="scientific">Vitis vinifera</name>
    <name type="common">Grape</name>
    <dbReference type="NCBI Taxonomy" id="29760"/>
    <lineage>
        <taxon>Eukaryota</taxon>
        <taxon>Viridiplantae</taxon>
        <taxon>Streptophyta</taxon>
        <taxon>Embryophyta</taxon>
        <taxon>Tracheophyta</taxon>
        <taxon>Spermatophyta</taxon>
        <taxon>Magnoliopsida</taxon>
        <taxon>eudicotyledons</taxon>
        <taxon>Gunneridae</taxon>
        <taxon>Pentapetalae</taxon>
        <taxon>rosids</taxon>
        <taxon>Vitales</taxon>
        <taxon>Vitaceae</taxon>
        <taxon>Viteae</taxon>
        <taxon>Vitis</taxon>
    </lineage>
</organism>
<dbReference type="EC" id="2.7.7.6" evidence="2 8"/>
<dbReference type="STRING" id="29760.B6VJT2"/>
<evidence type="ECO:0000256" key="6">
    <source>
        <dbReference type="ARBA" id="ARBA00023163"/>
    </source>
</evidence>
<evidence type="ECO:0000313" key="12">
    <source>
        <dbReference type="EMBL" id="CAQ77581.1"/>
    </source>
</evidence>
<dbReference type="PANTHER" id="PTHR10102:SF8">
    <property type="entry name" value="DNA-DIRECTED RNA POLYMERASE-RELATED"/>
    <property type="match status" value="1"/>
</dbReference>
<evidence type="ECO:0000313" key="13">
    <source>
        <dbReference type="Proteomes" id="UP001227230"/>
    </source>
</evidence>
<dbReference type="SUPFAM" id="SSF56672">
    <property type="entry name" value="DNA/RNA polymerases"/>
    <property type="match status" value="1"/>
</dbReference>
<evidence type="ECO:0000256" key="9">
    <source>
        <dbReference type="SAM" id="MobiDB-lite"/>
    </source>
</evidence>
<dbReference type="EMBL" id="FM179380">
    <property type="protein sequence ID" value="CAQ77581.1"/>
    <property type="molecule type" value="Genomic_DNA"/>
</dbReference>
<evidence type="ECO:0000256" key="7">
    <source>
        <dbReference type="ARBA" id="ARBA00048552"/>
    </source>
</evidence>
<dbReference type="PROSITE" id="PS00489">
    <property type="entry name" value="RNA_POL_PHAGE_2"/>
    <property type="match status" value="1"/>
</dbReference>
<dbReference type="GO" id="GO:0003899">
    <property type="term" value="F:DNA-directed RNA polymerase activity"/>
    <property type="evidence" value="ECO:0000318"/>
    <property type="project" value="GO_Central"/>
</dbReference>
<evidence type="ECO:0000256" key="2">
    <source>
        <dbReference type="ARBA" id="ARBA00012418"/>
    </source>
</evidence>
<dbReference type="GO" id="GO:0003677">
    <property type="term" value="F:DNA binding"/>
    <property type="evidence" value="ECO:0007669"/>
    <property type="project" value="InterPro"/>
</dbReference>
<dbReference type="OrthoDB" id="1722225at2759"/>
<dbReference type="Proteomes" id="UP001227230">
    <property type="component" value="Mitochondrion"/>
</dbReference>
<protein>
    <recommendedName>
        <fullName evidence="2 8">DNA-directed RNA polymerase</fullName>
        <ecNumber evidence="2 8">2.7.7.6</ecNumber>
    </recommendedName>
</protein>
<evidence type="ECO:0000256" key="5">
    <source>
        <dbReference type="ARBA" id="ARBA00022695"/>
    </source>
</evidence>
<dbReference type="Gene3D" id="1.10.150.20">
    <property type="entry name" value="5' to 3' exonuclease, C-terminal subdomain"/>
    <property type="match status" value="1"/>
</dbReference>
<keyword evidence="4 8" id="KW-0808">Transferase</keyword>
<keyword evidence="6 8" id="KW-0804">Transcription</keyword>
<evidence type="ECO:0000256" key="3">
    <source>
        <dbReference type="ARBA" id="ARBA00022478"/>
    </source>
</evidence>
<feature type="region of interest" description="Disordered" evidence="9">
    <location>
        <begin position="223"/>
        <end position="243"/>
    </location>
</feature>
<comment type="catalytic activity">
    <reaction evidence="7 8">
        <text>RNA(n) + a ribonucleoside 5'-triphosphate = RNA(n+1) + diphosphate</text>
        <dbReference type="Rhea" id="RHEA:21248"/>
        <dbReference type="Rhea" id="RHEA-COMP:14527"/>
        <dbReference type="Rhea" id="RHEA-COMP:17342"/>
        <dbReference type="ChEBI" id="CHEBI:33019"/>
        <dbReference type="ChEBI" id="CHEBI:61557"/>
        <dbReference type="ChEBI" id="CHEBI:140395"/>
        <dbReference type="EC" id="2.7.7.6"/>
    </reaction>
</comment>
<dbReference type="InterPro" id="IPR046950">
    <property type="entry name" value="DNA-dir_Rpol_C_phage-type"/>
</dbReference>